<dbReference type="Gene3D" id="3.60.10.10">
    <property type="entry name" value="Endonuclease/exonuclease/phosphatase"/>
    <property type="match status" value="1"/>
</dbReference>
<dbReference type="Pfam" id="PF23226">
    <property type="entry name" value="Exo_endo_phos_PGAP2IP"/>
    <property type="match status" value="1"/>
</dbReference>
<name>A0A0L0GC89_9EUKA</name>
<accession>A0A0L0GC89</accession>
<dbReference type="SUPFAM" id="SSF56219">
    <property type="entry name" value="DNase I-like"/>
    <property type="match status" value="1"/>
</dbReference>
<dbReference type="RefSeq" id="XP_014160423.1">
    <property type="nucleotide sequence ID" value="XM_014304948.1"/>
</dbReference>
<dbReference type="InterPro" id="IPR053912">
    <property type="entry name" value="PGAP2IP_TM_1nd"/>
</dbReference>
<feature type="transmembrane region" description="Helical" evidence="1">
    <location>
        <begin position="110"/>
        <end position="131"/>
    </location>
</feature>
<organism evidence="5 6">
    <name type="scientific">Sphaeroforma arctica JP610</name>
    <dbReference type="NCBI Taxonomy" id="667725"/>
    <lineage>
        <taxon>Eukaryota</taxon>
        <taxon>Ichthyosporea</taxon>
        <taxon>Ichthyophonida</taxon>
        <taxon>Sphaeroforma</taxon>
    </lineage>
</organism>
<evidence type="ECO:0008006" key="7">
    <source>
        <dbReference type="Google" id="ProtNLM"/>
    </source>
</evidence>
<evidence type="ECO:0000259" key="2">
    <source>
        <dbReference type="Pfam" id="PF23021"/>
    </source>
</evidence>
<evidence type="ECO:0000313" key="6">
    <source>
        <dbReference type="Proteomes" id="UP000054560"/>
    </source>
</evidence>
<feature type="domain" description="PGAP2IP first transmembrane" evidence="3">
    <location>
        <begin position="34"/>
        <end position="172"/>
    </location>
</feature>
<feature type="transmembrane region" description="Helical" evidence="1">
    <location>
        <begin position="20"/>
        <end position="39"/>
    </location>
</feature>
<dbReference type="GO" id="GO:0006506">
    <property type="term" value="P:GPI anchor biosynthetic process"/>
    <property type="evidence" value="ECO:0007669"/>
    <property type="project" value="TreeGrafter"/>
</dbReference>
<keyword evidence="1" id="KW-0472">Membrane</keyword>
<dbReference type="Proteomes" id="UP000054560">
    <property type="component" value="Unassembled WGS sequence"/>
</dbReference>
<feature type="transmembrane region" description="Helical" evidence="1">
    <location>
        <begin position="367"/>
        <end position="387"/>
    </location>
</feature>
<protein>
    <recommendedName>
        <fullName evidence="7">Endonuclease/exonuclease/phosphatase domain-containing protein</fullName>
    </recommendedName>
</protein>
<evidence type="ECO:0000259" key="4">
    <source>
        <dbReference type="Pfam" id="PF23226"/>
    </source>
</evidence>
<keyword evidence="6" id="KW-1185">Reference proteome</keyword>
<dbReference type="OrthoDB" id="68581at2759"/>
<dbReference type="InterPro" id="IPR053911">
    <property type="entry name" value="PGAP2IP_TM_2nd"/>
</dbReference>
<proteinExistence type="predicted"/>
<reference evidence="5 6" key="1">
    <citation type="submission" date="2011-02" db="EMBL/GenBank/DDBJ databases">
        <title>The Genome Sequence of Sphaeroforma arctica JP610.</title>
        <authorList>
            <consortium name="The Broad Institute Genome Sequencing Platform"/>
            <person name="Russ C."/>
            <person name="Cuomo C."/>
            <person name="Young S.K."/>
            <person name="Zeng Q."/>
            <person name="Gargeya S."/>
            <person name="Alvarado L."/>
            <person name="Berlin A."/>
            <person name="Chapman S.B."/>
            <person name="Chen Z."/>
            <person name="Freedman E."/>
            <person name="Gellesch M."/>
            <person name="Goldberg J."/>
            <person name="Griggs A."/>
            <person name="Gujja S."/>
            <person name="Heilman E."/>
            <person name="Heiman D."/>
            <person name="Howarth C."/>
            <person name="Mehta T."/>
            <person name="Neiman D."/>
            <person name="Pearson M."/>
            <person name="Roberts A."/>
            <person name="Saif S."/>
            <person name="Shea T."/>
            <person name="Shenoy N."/>
            <person name="Sisk P."/>
            <person name="Stolte C."/>
            <person name="Sykes S."/>
            <person name="White J."/>
            <person name="Yandava C."/>
            <person name="Burger G."/>
            <person name="Gray M.W."/>
            <person name="Holland P.W.H."/>
            <person name="King N."/>
            <person name="Lang F.B.F."/>
            <person name="Roger A.J."/>
            <person name="Ruiz-Trillo I."/>
            <person name="Haas B."/>
            <person name="Nusbaum C."/>
            <person name="Birren B."/>
        </authorList>
    </citation>
    <scope>NUCLEOTIDE SEQUENCE [LARGE SCALE GENOMIC DNA]</scope>
    <source>
        <strain evidence="5 6">JP610</strain>
    </source>
</reference>
<evidence type="ECO:0000259" key="3">
    <source>
        <dbReference type="Pfam" id="PF23022"/>
    </source>
</evidence>
<keyword evidence="1" id="KW-1133">Transmembrane helix</keyword>
<feature type="transmembrane region" description="Helical" evidence="1">
    <location>
        <begin position="297"/>
        <end position="319"/>
    </location>
</feature>
<feature type="transmembrane region" description="Helical" evidence="1">
    <location>
        <begin position="254"/>
        <end position="272"/>
    </location>
</feature>
<feature type="domain" description="PGAP2IP second transmembrane" evidence="2">
    <location>
        <begin position="218"/>
        <end position="381"/>
    </location>
</feature>
<dbReference type="Pfam" id="PF23021">
    <property type="entry name" value="6TM_2nd_PGAP2IP"/>
    <property type="match status" value="1"/>
</dbReference>
<keyword evidence="1" id="KW-0812">Transmembrane</keyword>
<feature type="transmembrane region" description="Helical" evidence="1">
    <location>
        <begin position="399"/>
        <end position="419"/>
    </location>
</feature>
<feature type="transmembrane region" description="Helical" evidence="1">
    <location>
        <begin position="185"/>
        <end position="202"/>
    </location>
</feature>
<feature type="domain" description="PGAP2IP C-terminal nuclease-like" evidence="4">
    <location>
        <begin position="437"/>
        <end position="672"/>
    </location>
</feature>
<gene>
    <name evidence="5" type="ORF">SARC_01349</name>
</gene>
<dbReference type="Pfam" id="PF23022">
    <property type="entry name" value="6TM_1st_PGAP2IP"/>
    <property type="match status" value="1"/>
</dbReference>
<sequence length="713" mass="80717">MSAAASDRCVKDNRASTGCSWTFGLLSDGVLWLMLWCLLCELPNRIFFPALVAMGFSGLEVFLAVHLFTALIGIKLVWRFCANWISVLLAASLPAFYYYGELEDHYERSIYIGVAVIFLSFAAQGALFHSPERSNRLLWGQNLSLLLLISVRFACKSALPVWSFHRGATPQWKNADPWTFDVPQFDKYMACVGLLAVMYFGVEKLPAMHPHTPTPTLRWVIPALALGTNQFLLFWLFTCHSVVPRWVGVDSTNFGFYIILGLFFGFALSSQWRVVQSQLFNLVGLVGGYQLYYGDPLFGFLGGLAVAVFASASTMYTYVSVFKCASVKGRTLFLGQLTFVFLEFTTVWNIAYMFLDLGDTFRESPHYPLFFSLVCISLNNMITNTPAEREIKNGGIRTVPLKALVALFVLVTCPCYVYRYTYAITHPHKVDVSSDEDIKVMIWNVHTGYADNGYDNYVLAANFAQDMKAGVIAILESDQARVVTGNRDQVEFLGASLGFEYHSYGVQTRDSTWGCSFISLYPVKASNITVLPSPYGTRSCLIDAILDVKGNDFNVIVSHFSTEEFPEDLKLQTNAVSQMTQDKNEIPLTVLCYITSAPMSALWYPWSERENYNTLVTKGTLKDPDPNDFDRWCQYIFYKNTRVKSFAHVDTGYMSDTEALVADIEFRRANSTAAQPEDSSVDAKFYKYFIDRRELKYWYTKAIRDSENRPLIW</sequence>
<evidence type="ECO:0000313" key="5">
    <source>
        <dbReference type="EMBL" id="KNC86521.1"/>
    </source>
</evidence>
<dbReference type="EMBL" id="KQ241648">
    <property type="protein sequence ID" value="KNC86521.1"/>
    <property type="molecule type" value="Genomic_DNA"/>
</dbReference>
<dbReference type="GO" id="GO:0016020">
    <property type="term" value="C:membrane"/>
    <property type="evidence" value="ECO:0007669"/>
    <property type="project" value="GOC"/>
</dbReference>
<dbReference type="eggNOG" id="ENOG502QVQN">
    <property type="taxonomic scope" value="Eukaryota"/>
</dbReference>
<dbReference type="InterPro" id="IPR051916">
    <property type="entry name" value="GPI-anchor_lipid_remodeler"/>
</dbReference>
<feature type="transmembrane region" description="Helical" evidence="1">
    <location>
        <begin position="46"/>
        <end position="70"/>
    </location>
</feature>
<feature type="transmembrane region" description="Helical" evidence="1">
    <location>
        <begin position="76"/>
        <end position="98"/>
    </location>
</feature>
<feature type="transmembrane region" description="Helical" evidence="1">
    <location>
        <begin position="331"/>
        <end position="355"/>
    </location>
</feature>
<dbReference type="AlphaFoldDB" id="A0A0L0GC89"/>
<dbReference type="PANTHER" id="PTHR14859:SF1">
    <property type="entry name" value="PGAP2-INTERACTING PROTEIN"/>
    <property type="match status" value="1"/>
</dbReference>
<dbReference type="GeneID" id="25901853"/>
<dbReference type="PANTHER" id="PTHR14859">
    <property type="entry name" value="CALCOFLUOR WHITE HYPERSENSITIVE PROTEIN PRECURSOR"/>
    <property type="match status" value="1"/>
</dbReference>
<dbReference type="InterPro" id="IPR057315">
    <property type="entry name" value="Exo_endo_phos_PGAP2IP_C"/>
</dbReference>
<feature type="transmembrane region" description="Helical" evidence="1">
    <location>
        <begin position="222"/>
        <end position="242"/>
    </location>
</feature>
<dbReference type="InterPro" id="IPR036691">
    <property type="entry name" value="Endo/exonu/phosph_ase_sf"/>
</dbReference>
<dbReference type="GO" id="GO:0005783">
    <property type="term" value="C:endoplasmic reticulum"/>
    <property type="evidence" value="ECO:0007669"/>
    <property type="project" value="TreeGrafter"/>
</dbReference>
<evidence type="ECO:0000256" key="1">
    <source>
        <dbReference type="SAM" id="Phobius"/>
    </source>
</evidence>